<reference evidence="5 7" key="1">
    <citation type="journal article" date="2009" name="PLoS Biol.">
        <title>Lineage-specific biology revealed by a finished genome assembly of the mouse.</title>
        <authorList>
            <consortium name="Mouse Genome Sequencing Consortium"/>
            <person name="Church D.M."/>
            <person name="Goodstadt L."/>
            <person name="Hillier L.W."/>
            <person name="Zody M.C."/>
            <person name="Goldstein S."/>
            <person name="She X."/>
            <person name="Bult C.J."/>
            <person name="Agarwala R."/>
            <person name="Cherry J.L."/>
            <person name="DiCuccio M."/>
            <person name="Hlavina W."/>
            <person name="Kapustin Y."/>
            <person name="Meric P."/>
            <person name="Maglott D."/>
            <person name="Birtle Z."/>
            <person name="Marques A.C."/>
            <person name="Graves T."/>
            <person name="Zhou S."/>
            <person name="Teague B."/>
            <person name="Potamousis K."/>
            <person name="Churas C."/>
            <person name="Place M."/>
            <person name="Herschleb J."/>
            <person name="Runnheim R."/>
            <person name="Forrest D."/>
            <person name="Amos-Landgraf J."/>
            <person name="Schwartz D.C."/>
            <person name="Cheng Z."/>
            <person name="Lindblad-Toh K."/>
            <person name="Eichler E.E."/>
            <person name="Ponting C.P."/>
        </authorList>
    </citation>
    <scope>NUCLEOTIDE SEQUENCE [LARGE SCALE GENOMIC DNA]</scope>
    <source>
        <strain evidence="5 7">C57BL/6J</strain>
    </source>
</reference>
<name>A0A140LHJ0_MOUSE</name>
<dbReference type="GeneTree" id="ENSGT01120000272298"/>
<dbReference type="PANTHER" id="PTHR17598:SF13">
    <property type="entry name" value="DNA POLYMERASE DELTA SUBUNIT 3"/>
    <property type="match status" value="1"/>
</dbReference>
<dbReference type="MGI" id="MGI:1915217">
    <property type="gene designation" value="Pold3"/>
</dbReference>
<dbReference type="ExpressionAtlas" id="A0A140LHJ0">
    <property type="expression patterns" value="baseline and differential"/>
</dbReference>
<evidence type="ECO:0000256" key="3">
    <source>
        <dbReference type="ARBA" id="ARBA00022705"/>
    </source>
</evidence>
<proteinExistence type="predicted"/>
<evidence type="ECO:0000313" key="7">
    <source>
        <dbReference type="Proteomes" id="UP000000589"/>
    </source>
</evidence>
<evidence type="ECO:0000256" key="1">
    <source>
        <dbReference type="ARBA" id="ARBA00004123"/>
    </source>
</evidence>
<dbReference type="PANTHER" id="PTHR17598">
    <property type="entry name" value="DNA POLYMERASE DELTA SUBUNIT 3"/>
    <property type="match status" value="1"/>
</dbReference>
<keyword evidence="3" id="KW-0235">DNA replication</keyword>
<dbReference type="GO" id="GO:0006260">
    <property type="term" value="P:DNA replication"/>
    <property type="evidence" value="ECO:0007669"/>
    <property type="project" value="UniProtKB-KW"/>
</dbReference>
<dbReference type="Proteomes" id="UP000000589">
    <property type="component" value="Chromosome 7"/>
</dbReference>
<dbReference type="AlphaFoldDB" id="A0A140LHJ0"/>
<dbReference type="AGR" id="MGI:1915217"/>
<sequence>MLYEYVERKRKENSGAQLHVTYLVSGSLIQNGHSCHKVAVVREDKLEGLVPYSVQLQSPELLQNPHLPESMNSQIFRQRVRHKPVS</sequence>
<evidence type="ECO:0000256" key="4">
    <source>
        <dbReference type="ARBA" id="ARBA00023242"/>
    </source>
</evidence>
<reference evidence="5" key="3">
    <citation type="submission" date="2025-08" db="UniProtKB">
        <authorList>
            <consortium name="Ensembl"/>
        </authorList>
    </citation>
    <scope>IDENTIFICATION</scope>
    <source>
        <strain evidence="5">C57BL/6J</strain>
    </source>
</reference>
<keyword evidence="4" id="KW-0539">Nucleus</keyword>
<dbReference type="Pfam" id="PF09507">
    <property type="entry name" value="CDC27"/>
    <property type="match status" value="1"/>
</dbReference>
<dbReference type="Ensembl" id="ENSMUST00000156202.8">
    <property type="protein sequence ID" value="ENSMUSP00000146431.2"/>
    <property type="gene ID" value="ENSMUSG00000030726.17"/>
</dbReference>
<organism evidence="5 7">
    <name type="scientific">Mus musculus</name>
    <name type="common">Mouse</name>
    <dbReference type="NCBI Taxonomy" id="10090"/>
    <lineage>
        <taxon>Eukaryota</taxon>
        <taxon>Metazoa</taxon>
        <taxon>Chordata</taxon>
        <taxon>Craniata</taxon>
        <taxon>Vertebrata</taxon>
        <taxon>Euteleostomi</taxon>
        <taxon>Mammalia</taxon>
        <taxon>Eutheria</taxon>
        <taxon>Euarchontoglires</taxon>
        <taxon>Glires</taxon>
        <taxon>Rodentia</taxon>
        <taxon>Myomorpha</taxon>
        <taxon>Muroidea</taxon>
        <taxon>Muridae</taxon>
        <taxon>Murinae</taxon>
        <taxon>Mus</taxon>
        <taxon>Mus</taxon>
    </lineage>
</organism>
<dbReference type="GO" id="GO:0043625">
    <property type="term" value="C:delta DNA polymerase complex"/>
    <property type="evidence" value="ECO:0007669"/>
    <property type="project" value="InterPro"/>
</dbReference>
<evidence type="ECO:0000313" key="6">
    <source>
        <dbReference type="MGI" id="MGI:1915217"/>
    </source>
</evidence>
<accession>A0A140LHJ0</accession>
<evidence type="ECO:0000313" key="5">
    <source>
        <dbReference type="Ensembl" id="ENSMUSP00000146431.2"/>
    </source>
</evidence>
<dbReference type="SMR" id="A0A140LHJ0"/>
<evidence type="ECO:0000256" key="2">
    <source>
        <dbReference type="ARBA" id="ARBA00017589"/>
    </source>
</evidence>
<dbReference type="VEuPathDB" id="HostDB:ENSMUSG00000030726"/>
<reference evidence="5 7" key="2">
    <citation type="journal article" date="2011" name="PLoS Biol.">
        <title>Modernizing reference genome assemblies.</title>
        <authorList>
            <person name="Church D.M."/>
            <person name="Schneider V.A."/>
            <person name="Graves T."/>
            <person name="Auger K."/>
            <person name="Cunningham F."/>
            <person name="Bouk N."/>
            <person name="Chen H.C."/>
            <person name="Agarwala R."/>
            <person name="McLaren W.M."/>
            <person name="Ritchie G.R."/>
            <person name="Albracht D."/>
            <person name="Kremitzki M."/>
            <person name="Rock S."/>
            <person name="Kotkiewicz H."/>
            <person name="Kremitzki C."/>
            <person name="Wollam A."/>
            <person name="Trani L."/>
            <person name="Fulton L."/>
            <person name="Fulton R."/>
            <person name="Matthews L."/>
            <person name="Whitehead S."/>
            <person name="Chow W."/>
            <person name="Torrance J."/>
            <person name="Dunn M."/>
            <person name="Harden G."/>
            <person name="Threadgold G."/>
            <person name="Wood J."/>
            <person name="Collins J."/>
            <person name="Heath P."/>
            <person name="Griffiths G."/>
            <person name="Pelan S."/>
            <person name="Grafham D."/>
            <person name="Eichler E.E."/>
            <person name="Weinstock G."/>
            <person name="Mardis E.R."/>
            <person name="Wilson R.K."/>
            <person name="Howe K."/>
            <person name="Flicek P."/>
            <person name="Hubbard T."/>
        </authorList>
    </citation>
    <scope>NUCLEOTIDE SEQUENCE [LARGE SCALE GENOMIC DNA]</scope>
    <source>
        <strain evidence="5 7">C57BL/6J</strain>
    </source>
</reference>
<gene>
    <name evidence="5 6" type="primary">Pold3</name>
</gene>
<keyword evidence="7" id="KW-1185">Reference proteome</keyword>
<comment type="subcellular location">
    <subcellularLocation>
        <location evidence="1">Nucleus</location>
    </subcellularLocation>
</comment>
<protein>
    <recommendedName>
        <fullName evidence="2">DNA polymerase delta subunit 3</fullName>
    </recommendedName>
</protein>
<reference evidence="5" key="4">
    <citation type="submission" date="2025-09" db="UniProtKB">
        <authorList>
            <consortium name="Ensembl"/>
        </authorList>
    </citation>
    <scope>IDENTIFICATION</scope>
    <source>
        <strain evidence="5">C57BL/6J</strain>
    </source>
</reference>
<dbReference type="InterPro" id="IPR041913">
    <property type="entry name" value="POLD3_sf"/>
</dbReference>
<dbReference type="Gene3D" id="3.90.1030.20">
    <property type="entry name" value="DNA polymerase delta, p66 (Cdc27) subunit, wHTH domain"/>
    <property type="match status" value="1"/>
</dbReference>
<dbReference type="Bgee" id="ENSMUSG00000030726">
    <property type="expression patterns" value="Expressed in secondary oocyte and 267 other cell types or tissues"/>
</dbReference>
<dbReference type="InterPro" id="IPR019038">
    <property type="entry name" value="POLD3"/>
</dbReference>